<dbReference type="PANTHER" id="PTHR48090:SF8">
    <property type="entry name" value="GLYCOSYLTRANSFERASE CSBB-RELATED"/>
    <property type="match status" value="1"/>
</dbReference>
<dbReference type="GO" id="GO:0016757">
    <property type="term" value="F:glycosyltransferase activity"/>
    <property type="evidence" value="ECO:0007669"/>
    <property type="project" value="UniProtKB-KW"/>
</dbReference>
<name>A0A1S8TML0_9CLOT</name>
<dbReference type="EMBL" id="LZZM01000113">
    <property type="protein sequence ID" value="OOM78990.1"/>
    <property type="molecule type" value="Genomic_DNA"/>
</dbReference>
<dbReference type="Proteomes" id="UP000190890">
    <property type="component" value="Unassembled WGS sequence"/>
</dbReference>
<keyword evidence="2" id="KW-0808">Transferase</keyword>
<protein>
    <submittedName>
        <fullName evidence="2">Putative glycosyltransferase CsbB</fullName>
        <ecNumber evidence="2">2.4.-.-</ecNumber>
    </submittedName>
</protein>
<feature type="domain" description="Glycosyltransferase 2-like" evidence="1">
    <location>
        <begin position="5"/>
        <end position="133"/>
    </location>
</feature>
<dbReference type="InterPro" id="IPR029044">
    <property type="entry name" value="Nucleotide-diphossugar_trans"/>
</dbReference>
<dbReference type="Pfam" id="PF00535">
    <property type="entry name" value="Glycos_transf_2"/>
    <property type="match status" value="1"/>
</dbReference>
<evidence type="ECO:0000313" key="3">
    <source>
        <dbReference type="Proteomes" id="UP000190890"/>
    </source>
</evidence>
<dbReference type="CDD" id="cd04187">
    <property type="entry name" value="DPM1_like_bac"/>
    <property type="match status" value="1"/>
</dbReference>
<proteinExistence type="predicted"/>
<dbReference type="Gene3D" id="3.90.550.10">
    <property type="entry name" value="Spore Coat Polysaccharide Biosynthesis Protein SpsA, Chain A"/>
    <property type="match status" value="1"/>
</dbReference>
<dbReference type="EC" id="2.4.-.-" evidence="2"/>
<reference evidence="2 3" key="1">
    <citation type="submission" date="2016-05" db="EMBL/GenBank/DDBJ databases">
        <title>Microbial solvent formation.</title>
        <authorList>
            <person name="Poehlein A."/>
            <person name="Montoya Solano J.D."/>
            <person name="Flitsch S."/>
            <person name="Krabben P."/>
            <person name="Duerre P."/>
            <person name="Daniel R."/>
        </authorList>
    </citation>
    <scope>NUCLEOTIDE SEQUENCE [LARGE SCALE GENOMIC DNA]</scope>
    <source>
        <strain evidence="2 3">DSM 2619</strain>
    </source>
</reference>
<dbReference type="InterPro" id="IPR050256">
    <property type="entry name" value="Glycosyltransferase_2"/>
</dbReference>
<dbReference type="PANTHER" id="PTHR48090">
    <property type="entry name" value="UNDECAPRENYL-PHOSPHATE 4-DEOXY-4-FORMAMIDO-L-ARABINOSE TRANSFERASE-RELATED"/>
    <property type="match status" value="1"/>
</dbReference>
<accession>A0A1S8TML0</accession>
<gene>
    <name evidence="2" type="primary">csbB</name>
    <name evidence="2" type="ORF">CLPUN_17170</name>
</gene>
<keyword evidence="3" id="KW-1185">Reference proteome</keyword>
<dbReference type="STRING" id="29367.CLPUN_17170"/>
<evidence type="ECO:0000259" key="1">
    <source>
        <dbReference type="Pfam" id="PF00535"/>
    </source>
</evidence>
<sequence length="184" mass="21352">MDRVKFELIFIDDGSNDKTLEILIGYANNDNRIKYISLSRNFGKESALYAGLEYSTGDYVAVMDADLQDPPELLIEMYKTMISEKYDCIATRRRDRKGEPPIRSFFARCFYKLINKISKVDIVDGARDFRLMNGTMVNAILEIKESNRFSKGIFGWVGFKTKWLSYENVERAAGESKWSFRDSR</sequence>
<comment type="caution">
    <text evidence="2">The sequence shown here is derived from an EMBL/GenBank/DDBJ whole genome shotgun (WGS) entry which is preliminary data.</text>
</comment>
<organism evidence="2 3">
    <name type="scientific">Clostridium puniceum</name>
    <dbReference type="NCBI Taxonomy" id="29367"/>
    <lineage>
        <taxon>Bacteria</taxon>
        <taxon>Bacillati</taxon>
        <taxon>Bacillota</taxon>
        <taxon>Clostridia</taxon>
        <taxon>Eubacteriales</taxon>
        <taxon>Clostridiaceae</taxon>
        <taxon>Clostridium</taxon>
    </lineage>
</organism>
<dbReference type="SUPFAM" id="SSF53448">
    <property type="entry name" value="Nucleotide-diphospho-sugar transferases"/>
    <property type="match status" value="1"/>
</dbReference>
<dbReference type="GO" id="GO:0005886">
    <property type="term" value="C:plasma membrane"/>
    <property type="evidence" value="ECO:0007669"/>
    <property type="project" value="TreeGrafter"/>
</dbReference>
<dbReference type="AlphaFoldDB" id="A0A1S8TML0"/>
<evidence type="ECO:0000313" key="2">
    <source>
        <dbReference type="EMBL" id="OOM78990.1"/>
    </source>
</evidence>
<keyword evidence="2" id="KW-0328">Glycosyltransferase</keyword>
<dbReference type="InterPro" id="IPR001173">
    <property type="entry name" value="Glyco_trans_2-like"/>
</dbReference>